<organism evidence="1">
    <name type="scientific">uncultured Eubacteriales bacterium</name>
    <dbReference type="NCBI Taxonomy" id="172733"/>
    <lineage>
        <taxon>Bacteria</taxon>
        <taxon>Bacillati</taxon>
        <taxon>Bacillota</taxon>
        <taxon>Clostridia</taxon>
        <taxon>Eubacteriales</taxon>
        <taxon>environmental samples</taxon>
    </lineage>
</organism>
<dbReference type="EMBL" id="FLUN01000001">
    <property type="protein sequence ID" value="SBV98097.1"/>
    <property type="molecule type" value="Genomic_DNA"/>
</dbReference>
<accession>A0A212JF73</accession>
<dbReference type="AlphaFoldDB" id="A0A212JF73"/>
<proteinExistence type="predicted"/>
<protein>
    <submittedName>
        <fullName evidence="1">Transcriptional regulator, AraC family</fullName>
    </submittedName>
</protein>
<sequence length="189" mass="21311">MDINPLIRIEEHSNERVVSFLANCKGPEGVAGDLLREWAVHNLSDYAARRCVGCAPKGHHQEGEEHQPNEEAGSHEYVMQMFLLGEEGNGDRFLGADVCDAPKGLFLVGDIALNEFHDDGSIDIGSSMQTAFGVMSEYLKDMDGYEFDFQERRHREEQLFSREWWKNPNIGDAGLVGFKLWLPIKKVKG</sequence>
<name>A0A212JF73_9FIRM</name>
<evidence type="ECO:0000313" key="1">
    <source>
        <dbReference type="EMBL" id="SBV98097.1"/>
    </source>
</evidence>
<reference evidence="1" key="1">
    <citation type="submission" date="2016-04" db="EMBL/GenBank/DDBJ databases">
        <authorList>
            <person name="Evans L.H."/>
            <person name="Alamgir A."/>
            <person name="Owens N."/>
            <person name="Weber N.D."/>
            <person name="Virtaneva K."/>
            <person name="Barbian K."/>
            <person name="Babar A."/>
            <person name="Rosenke K."/>
        </authorList>
    </citation>
    <scope>NUCLEOTIDE SEQUENCE</scope>
    <source>
        <strain evidence="1">86</strain>
    </source>
</reference>
<gene>
    <name evidence="1" type="ORF">KL86CLO1_10999</name>
</gene>